<dbReference type="AlphaFoldDB" id="F1Z5J6"/>
<evidence type="ECO:0000313" key="2">
    <source>
        <dbReference type="EMBL" id="EGD60106.1"/>
    </source>
</evidence>
<feature type="region of interest" description="Disordered" evidence="1">
    <location>
        <begin position="1"/>
        <end position="34"/>
    </location>
</feature>
<comment type="caution">
    <text evidence="2">The sequence shown here is derived from an EMBL/GenBank/DDBJ whole genome shotgun (WGS) entry which is preliminary data.</text>
</comment>
<accession>F1Z5J6</accession>
<evidence type="ECO:0000256" key="1">
    <source>
        <dbReference type="SAM" id="MobiDB-lite"/>
    </source>
</evidence>
<reference evidence="2 3" key="1">
    <citation type="journal article" date="2012" name="J. Bacteriol.">
        <title>Draft Genome Sequence of Novosphingobium nitrogenifigens Y88T.</title>
        <authorList>
            <person name="Strabala T.J."/>
            <person name="Macdonald L."/>
            <person name="Liu V."/>
            <person name="Smit A.M."/>
        </authorList>
    </citation>
    <scope>NUCLEOTIDE SEQUENCE [LARGE SCALE GENOMIC DNA]</scope>
    <source>
        <strain evidence="2 3">DSM 19370</strain>
    </source>
</reference>
<name>F1Z5J6_9SPHN</name>
<protein>
    <submittedName>
        <fullName evidence="2">Uncharacterized protein</fullName>
    </submittedName>
</protein>
<evidence type="ECO:0000313" key="3">
    <source>
        <dbReference type="Proteomes" id="UP000004728"/>
    </source>
</evidence>
<sequence>MKWWKRIGSSLRSGHGPSETNAAPDTPAPPRSRTVDVGWLLDTEKARFIWPEPRRVTLDNPPPRHAKSAGHCPAVIEHEARMFEMLCPIDVRLGFKRGEKGEPQLVNLDGDQASIRTRHLGEMVSLVSEREWRHPERPMLQIITPYVFVADEPVWAMQLPPITHYQKEPWPGLLFGGRIPIHIWPRQLMWAFEWFEPGKPLVLRRGEPWFNLRFEAAEPDRPVRLFEAERTTDLDDYLKGLSAVSNYVDRTLSLYKVAAERRPPRLLVRKERGGEPVAADEPPTT</sequence>
<dbReference type="InParanoid" id="F1Z5J6"/>
<dbReference type="HOGENOM" id="CLU_976035_0_0_5"/>
<dbReference type="EMBL" id="AEWJ01000023">
    <property type="protein sequence ID" value="EGD60106.1"/>
    <property type="molecule type" value="Genomic_DNA"/>
</dbReference>
<keyword evidence="3" id="KW-1185">Reference proteome</keyword>
<dbReference type="OrthoDB" id="7401736at2"/>
<dbReference type="RefSeq" id="WP_008069080.1">
    <property type="nucleotide sequence ID" value="NZ_AQWK01000005.1"/>
</dbReference>
<gene>
    <name evidence="2" type="ORF">Y88_1980</name>
</gene>
<dbReference type="eggNOG" id="ENOG502ZAKD">
    <property type="taxonomic scope" value="Bacteria"/>
</dbReference>
<organism evidence="2 3">
    <name type="scientific">Novosphingobium nitrogenifigens DSM 19370</name>
    <dbReference type="NCBI Taxonomy" id="983920"/>
    <lineage>
        <taxon>Bacteria</taxon>
        <taxon>Pseudomonadati</taxon>
        <taxon>Pseudomonadota</taxon>
        <taxon>Alphaproteobacteria</taxon>
        <taxon>Sphingomonadales</taxon>
        <taxon>Sphingomonadaceae</taxon>
        <taxon>Novosphingobium</taxon>
    </lineage>
</organism>
<proteinExistence type="predicted"/>
<dbReference type="Proteomes" id="UP000004728">
    <property type="component" value="Unassembled WGS sequence"/>
</dbReference>
<dbReference type="STRING" id="983920.Y88_1980"/>